<dbReference type="InterPro" id="IPR050998">
    <property type="entry name" value="FOXP"/>
</dbReference>
<comment type="subcellular location">
    <subcellularLocation>
        <location evidence="1">Nucleus</location>
    </subcellularLocation>
</comment>
<dbReference type="GO" id="GO:0005634">
    <property type="term" value="C:nucleus"/>
    <property type="evidence" value="ECO:0007669"/>
    <property type="project" value="UniProtKB-SubCell"/>
</dbReference>
<dbReference type="Gene3D" id="1.20.5.340">
    <property type="match status" value="1"/>
</dbReference>
<protein>
    <submittedName>
        <fullName evidence="7">Forkhead box protein P4</fullName>
    </submittedName>
</protein>
<dbReference type="Proteomes" id="UP000887013">
    <property type="component" value="Unassembled WGS sequence"/>
</dbReference>
<dbReference type="AlphaFoldDB" id="A0A8X6PXC8"/>
<evidence type="ECO:0000256" key="4">
    <source>
        <dbReference type="ARBA" id="ARBA00023242"/>
    </source>
</evidence>
<feature type="compositionally biased region" description="Basic and acidic residues" evidence="5">
    <location>
        <begin position="109"/>
        <end position="120"/>
    </location>
</feature>
<dbReference type="EMBL" id="BMAW01119687">
    <property type="protein sequence ID" value="GFT85850.1"/>
    <property type="molecule type" value="Genomic_DNA"/>
</dbReference>
<accession>A0A8X6PXC8</accession>
<dbReference type="PANTHER" id="PTHR45796">
    <property type="entry name" value="FORKHEAD BOX P, ISOFORM C"/>
    <property type="match status" value="1"/>
</dbReference>
<keyword evidence="4" id="KW-0539">Nucleus</keyword>
<keyword evidence="2" id="KW-0805">Transcription regulation</keyword>
<dbReference type="GO" id="GO:0000981">
    <property type="term" value="F:DNA-binding transcription factor activity, RNA polymerase II-specific"/>
    <property type="evidence" value="ECO:0007669"/>
    <property type="project" value="TreeGrafter"/>
</dbReference>
<name>A0A8X6PXC8_NEPPI</name>
<evidence type="ECO:0000256" key="5">
    <source>
        <dbReference type="SAM" id="MobiDB-lite"/>
    </source>
</evidence>
<dbReference type="PANTHER" id="PTHR45796:SF4">
    <property type="entry name" value="FORKHEAD BOX P, ISOFORM C"/>
    <property type="match status" value="1"/>
</dbReference>
<proteinExistence type="predicted"/>
<dbReference type="GO" id="GO:0000978">
    <property type="term" value="F:RNA polymerase II cis-regulatory region sequence-specific DNA binding"/>
    <property type="evidence" value="ECO:0007669"/>
    <property type="project" value="TreeGrafter"/>
</dbReference>
<evidence type="ECO:0000313" key="7">
    <source>
        <dbReference type="EMBL" id="GFT85850.1"/>
    </source>
</evidence>
<keyword evidence="3" id="KW-0804">Transcription</keyword>
<evidence type="ECO:0000256" key="3">
    <source>
        <dbReference type="ARBA" id="ARBA00023163"/>
    </source>
</evidence>
<evidence type="ECO:0000259" key="6">
    <source>
        <dbReference type="Pfam" id="PF16159"/>
    </source>
</evidence>
<feature type="non-terminal residue" evidence="7">
    <location>
        <position position="120"/>
    </location>
</feature>
<feature type="compositionally biased region" description="Low complexity" evidence="5">
    <location>
        <begin position="93"/>
        <end position="102"/>
    </location>
</feature>
<reference evidence="7" key="1">
    <citation type="submission" date="2020-08" db="EMBL/GenBank/DDBJ databases">
        <title>Multicomponent nature underlies the extraordinary mechanical properties of spider dragline silk.</title>
        <authorList>
            <person name="Kono N."/>
            <person name="Nakamura H."/>
            <person name="Mori M."/>
            <person name="Yoshida Y."/>
            <person name="Ohtoshi R."/>
            <person name="Malay A.D."/>
            <person name="Moran D.A.P."/>
            <person name="Tomita M."/>
            <person name="Numata K."/>
            <person name="Arakawa K."/>
        </authorList>
    </citation>
    <scope>NUCLEOTIDE SEQUENCE</scope>
</reference>
<sequence>MQVVSQLEIQLDKEKNRLQAMMDHLHMKTTASGNLELGNISNKNNSNCKFPSAKALHPSPPLNLLPPCNQMPLSMPSISPSLLNIPSRLLPPLTQPLLQPSSAGPMRRRLSDKGYPHPMS</sequence>
<dbReference type="OrthoDB" id="5830876at2759"/>
<organism evidence="7 8">
    <name type="scientific">Nephila pilipes</name>
    <name type="common">Giant wood spider</name>
    <name type="synonym">Nephila maculata</name>
    <dbReference type="NCBI Taxonomy" id="299642"/>
    <lineage>
        <taxon>Eukaryota</taxon>
        <taxon>Metazoa</taxon>
        <taxon>Ecdysozoa</taxon>
        <taxon>Arthropoda</taxon>
        <taxon>Chelicerata</taxon>
        <taxon>Arachnida</taxon>
        <taxon>Araneae</taxon>
        <taxon>Araneomorphae</taxon>
        <taxon>Entelegynae</taxon>
        <taxon>Araneoidea</taxon>
        <taxon>Nephilidae</taxon>
        <taxon>Nephila</taxon>
    </lineage>
</organism>
<dbReference type="Pfam" id="PF16159">
    <property type="entry name" value="FOXP-CC"/>
    <property type="match status" value="1"/>
</dbReference>
<gene>
    <name evidence="7" type="primary">foxp4</name>
    <name evidence="7" type="ORF">NPIL_542211</name>
</gene>
<keyword evidence="8" id="KW-1185">Reference proteome</keyword>
<feature type="domain" description="FOXP coiled-coil" evidence="6">
    <location>
        <begin position="1"/>
        <end position="26"/>
    </location>
</feature>
<comment type="caution">
    <text evidence="7">The sequence shown here is derived from an EMBL/GenBank/DDBJ whole genome shotgun (WGS) entry which is preliminary data.</text>
</comment>
<dbReference type="InterPro" id="IPR032354">
    <property type="entry name" value="FOXP-CC"/>
</dbReference>
<evidence type="ECO:0000256" key="2">
    <source>
        <dbReference type="ARBA" id="ARBA00023015"/>
    </source>
</evidence>
<evidence type="ECO:0000256" key="1">
    <source>
        <dbReference type="ARBA" id="ARBA00004123"/>
    </source>
</evidence>
<evidence type="ECO:0000313" key="8">
    <source>
        <dbReference type="Proteomes" id="UP000887013"/>
    </source>
</evidence>
<feature type="region of interest" description="Disordered" evidence="5">
    <location>
        <begin position="93"/>
        <end position="120"/>
    </location>
</feature>